<dbReference type="InterPro" id="IPR014729">
    <property type="entry name" value="Rossmann-like_a/b/a_fold"/>
</dbReference>
<dbReference type="PRINTS" id="PR01438">
    <property type="entry name" value="UNVRSLSTRESS"/>
</dbReference>
<dbReference type="InterPro" id="IPR006016">
    <property type="entry name" value="UspA"/>
</dbReference>
<dbReference type="OrthoDB" id="4867015at2"/>
<name>A0A561TV77_9ACTN</name>
<dbReference type="Pfam" id="PF00582">
    <property type="entry name" value="Usp"/>
    <property type="match status" value="2"/>
</dbReference>
<organism evidence="3 4">
    <name type="scientific">Kitasatospora viridis</name>
    <dbReference type="NCBI Taxonomy" id="281105"/>
    <lineage>
        <taxon>Bacteria</taxon>
        <taxon>Bacillati</taxon>
        <taxon>Actinomycetota</taxon>
        <taxon>Actinomycetes</taxon>
        <taxon>Kitasatosporales</taxon>
        <taxon>Streptomycetaceae</taxon>
        <taxon>Kitasatospora</taxon>
    </lineage>
</organism>
<dbReference type="PANTHER" id="PTHR46268:SF6">
    <property type="entry name" value="UNIVERSAL STRESS PROTEIN UP12"/>
    <property type="match status" value="1"/>
</dbReference>
<feature type="domain" description="UspA" evidence="2">
    <location>
        <begin position="154"/>
        <end position="285"/>
    </location>
</feature>
<comment type="similarity">
    <text evidence="1">Belongs to the universal stress protein A family.</text>
</comment>
<reference evidence="3 4" key="1">
    <citation type="submission" date="2019-06" db="EMBL/GenBank/DDBJ databases">
        <title>Sequencing the genomes of 1000 actinobacteria strains.</title>
        <authorList>
            <person name="Klenk H.-P."/>
        </authorList>
    </citation>
    <scope>NUCLEOTIDE SEQUENCE [LARGE SCALE GENOMIC DNA]</scope>
    <source>
        <strain evidence="3 4">DSM 44826</strain>
    </source>
</reference>
<proteinExistence type="inferred from homology"/>
<gene>
    <name evidence="3" type="ORF">FHX73_12113</name>
</gene>
<evidence type="ECO:0000256" key="1">
    <source>
        <dbReference type="ARBA" id="ARBA00008791"/>
    </source>
</evidence>
<dbReference type="RefSeq" id="WP_145908658.1">
    <property type="nucleotide sequence ID" value="NZ_BAAAMZ010000002.1"/>
</dbReference>
<dbReference type="InterPro" id="IPR006015">
    <property type="entry name" value="Universal_stress_UspA"/>
</dbReference>
<dbReference type="PANTHER" id="PTHR46268">
    <property type="entry name" value="STRESS RESPONSE PROTEIN NHAX"/>
    <property type="match status" value="1"/>
</dbReference>
<evidence type="ECO:0000313" key="4">
    <source>
        <dbReference type="Proteomes" id="UP000317940"/>
    </source>
</evidence>
<protein>
    <submittedName>
        <fullName evidence="3">Nucleotide-binding universal stress UspA family protein</fullName>
    </submittedName>
</protein>
<keyword evidence="4" id="KW-1185">Reference proteome</keyword>
<feature type="domain" description="UspA" evidence="2">
    <location>
        <begin position="5"/>
        <end position="136"/>
    </location>
</feature>
<evidence type="ECO:0000313" key="3">
    <source>
        <dbReference type="EMBL" id="TWF91001.1"/>
    </source>
</evidence>
<dbReference type="SUPFAM" id="SSF52402">
    <property type="entry name" value="Adenine nucleotide alpha hydrolases-like"/>
    <property type="match status" value="2"/>
</dbReference>
<accession>A0A561TV77</accession>
<dbReference type="EMBL" id="VIWT01000002">
    <property type="protein sequence ID" value="TWF91001.1"/>
    <property type="molecule type" value="Genomic_DNA"/>
</dbReference>
<dbReference type="Proteomes" id="UP000317940">
    <property type="component" value="Unassembled WGS sequence"/>
</dbReference>
<comment type="caution">
    <text evidence="3">The sequence shown here is derived from an EMBL/GenBank/DDBJ whole genome shotgun (WGS) entry which is preliminary data.</text>
</comment>
<dbReference type="AlphaFoldDB" id="A0A561TV77"/>
<dbReference type="Gene3D" id="3.40.50.620">
    <property type="entry name" value="HUPs"/>
    <property type="match status" value="2"/>
</dbReference>
<sequence>MQPEITVGLDGSAESLAAARWAAHEAELRGLPVRLLHLWLLPSMWARNVPDENSQGEAAQRVLQHAEGDLLARFPRVPVITELVPADTAAELLPAASNAVLLVLGSQGLGAVQGYVLGSVALHAVARSERPVVLVRAPEEPAEVGADGAPPGPVAVGVSLRPGYRTVLEFAFGAAARRGVPLLALHTTGHRRSFLGREAPPDEAARQAAREQLHEALRPWREKFPAVHVVEHLGEESPARAVVDIAPGAGLLVVGRGHRAGPGPRTGPVAHAAVHHATCPVAVVPHD</sequence>
<evidence type="ECO:0000259" key="2">
    <source>
        <dbReference type="Pfam" id="PF00582"/>
    </source>
</evidence>